<evidence type="ECO:0000256" key="1">
    <source>
        <dbReference type="ARBA" id="ARBA00001947"/>
    </source>
</evidence>
<dbReference type="Proteomes" id="UP000037251">
    <property type="component" value="Unassembled WGS sequence"/>
</dbReference>
<evidence type="ECO:0000313" key="7">
    <source>
        <dbReference type="Proteomes" id="UP000037251"/>
    </source>
</evidence>
<sequence>MYSIGPLTVAPGERAQGLIPVGTSSYGVELGIPLIVVNGAQDGPVLCVDAGVHGDEYDGQEAVRRVVAEIDPATLRGTLVAIPCMNTPAFEAAARTSGLDHLNLNRIFPGDADGSYSLRLAATFVEQVVPAIDALVDLHTGGTFGEIAPLVILQGGYEELATDMALAAGHELVWKGGKWGGTVRHPTLAAGKPAITIEVGGGTYREENVTLHMHSIRNILRQLGMIDGAAELRDTYTTVSGTFARSDAGGFFVGHAEPGDTCKEGDLIAHIADHYGNTLEEVRAPQDGIVLWVRRIRTVRPGDEVVIFGEVQGEITP</sequence>
<keyword evidence="7" id="KW-1185">Reference proteome</keyword>
<proteinExistence type="predicted"/>
<dbReference type="PANTHER" id="PTHR37326:SF1">
    <property type="entry name" value="BLL3975 PROTEIN"/>
    <property type="match status" value="1"/>
</dbReference>
<evidence type="ECO:0000259" key="5">
    <source>
        <dbReference type="Pfam" id="PF24827"/>
    </source>
</evidence>
<dbReference type="PANTHER" id="PTHR37326">
    <property type="entry name" value="BLL3975 PROTEIN"/>
    <property type="match status" value="1"/>
</dbReference>
<keyword evidence="3" id="KW-0378">Hydrolase</keyword>
<dbReference type="STRING" id="67356.AQJ84_06565"/>
<dbReference type="InterPro" id="IPR053138">
    <property type="entry name" value="N-alpha-Ac-DABA_deacetylase"/>
</dbReference>
<dbReference type="GO" id="GO:0016811">
    <property type="term" value="F:hydrolase activity, acting on carbon-nitrogen (but not peptide) bonds, in linear amides"/>
    <property type="evidence" value="ECO:0007669"/>
    <property type="project" value="InterPro"/>
</dbReference>
<name>A0A0L8L8K3_9ACTN</name>
<dbReference type="GO" id="GO:0016788">
    <property type="term" value="F:hydrolase activity, acting on ester bonds"/>
    <property type="evidence" value="ECO:0007669"/>
    <property type="project" value="InterPro"/>
</dbReference>
<dbReference type="RefSeq" id="WP_030037787.1">
    <property type="nucleotide sequence ID" value="NZ_KL575585.1"/>
</dbReference>
<evidence type="ECO:0000256" key="4">
    <source>
        <dbReference type="ARBA" id="ARBA00022833"/>
    </source>
</evidence>
<comment type="caution">
    <text evidence="6">The sequence shown here is derived from an EMBL/GenBank/DDBJ whole genome shotgun (WGS) entry which is preliminary data.</text>
</comment>
<dbReference type="EMBL" id="LGUS01000163">
    <property type="protein sequence ID" value="KOG34455.1"/>
    <property type="molecule type" value="Genomic_DNA"/>
</dbReference>
<dbReference type="PATRIC" id="fig|67356.5.peg.3853"/>
<comment type="cofactor">
    <cofactor evidence="1">
        <name>Zn(2+)</name>
        <dbReference type="ChEBI" id="CHEBI:29105"/>
    </cofactor>
</comment>
<evidence type="ECO:0000313" key="6">
    <source>
        <dbReference type="EMBL" id="KOG34455.1"/>
    </source>
</evidence>
<dbReference type="InterPro" id="IPR055438">
    <property type="entry name" value="AstE_AspA_cat"/>
</dbReference>
<evidence type="ECO:0000256" key="3">
    <source>
        <dbReference type="ARBA" id="ARBA00022801"/>
    </source>
</evidence>
<protein>
    <submittedName>
        <fullName evidence="6">Ectoine utilization protein EutE</fullName>
    </submittedName>
</protein>
<keyword evidence="2" id="KW-0479">Metal-binding</keyword>
<dbReference type="PIRSF" id="PIRSF039012">
    <property type="entry name" value="ASP"/>
    <property type="match status" value="1"/>
</dbReference>
<dbReference type="AlphaFoldDB" id="A0A0L8L8K3"/>
<gene>
    <name evidence="6" type="ORF">ADK37_18115</name>
</gene>
<reference evidence="7" key="1">
    <citation type="submission" date="2015-07" db="EMBL/GenBank/DDBJ databases">
        <authorList>
            <person name="Ju K.-S."/>
            <person name="Doroghazi J.R."/>
            <person name="Metcalf W.W."/>
        </authorList>
    </citation>
    <scope>NUCLEOTIDE SEQUENCE [LARGE SCALE GENOMIC DNA]</scope>
    <source>
        <strain evidence="7">NRRL 2290</strain>
    </source>
</reference>
<dbReference type="Pfam" id="PF24827">
    <property type="entry name" value="AstE_AspA_cat"/>
    <property type="match status" value="1"/>
</dbReference>
<dbReference type="CDD" id="cd06230">
    <property type="entry name" value="M14_ASTE_ASPA_like"/>
    <property type="match status" value="1"/>
</dbReference>
<dbReference type="SUPFAM" id="SSF53187">
    <property type="entry name" value="Zn-dependent exopeptidases"/>
    <property type="match status" value="1"/>
</dbReference>
<dbReference type="GO" id="GO:0046872">
    <property type="term" value="F:metal ion binding"/>
    <property type="evidence" value="ECO:0007669"/>
    <property type="project" value="UniProtKB-KW"/>
</dbReference>
<accession>A0A0L8L8K3</accession>
<organism evidence="6 7">
    <name type="scientific">Streptomyces resistomycificus</name>
    <dbReference type="NCBI Taxonomy" id="67356"/>
    <lineage>
        <taxon>Bacteria</taxon>
        <taxon>Bacillati</taxon>
        <taxon>Actinomycetota</taxon>
        <taxon>Actinomycetes</taxon>
        <taxon>Kitasatosporales</taxon>
        <taxon>Streptomycetaceae</taxon>
        <taxon>Streptomyces</taxon>
        <taxon>Streptomyces aurantiacus group</taxon>
    </lineage>
</organism>
<dbReference type="InterPro" id="IPR043795">
    <property type="entry name" value="N-alpha-Ac-DABA-like"/>
</dbReference>
<dbReference type="eggNOG" id="COG3608">
    <property type="taxonomic scope" value="Bacteria"/>
</dbReference>
<keyword evidence="4" id="KW-0862">Zinc</keyword>
<dbReference type="Gene3D" id="3.40.630.10">
    <property type="entry name" value="Zn peptidases"/>
    <property type="match status" value="1"/>
</dbReference>
<feature type="domain" description="Succinylglutamate desuccinylase/Aspartoacylase catalytic" evidence="5">
    <location>
        <begin position="43"/>
        <end position="208"/>
    </location>
</feature>
<evidence type="ECO:0000256" key="2">
    <source>
        <dbReference type="ARBA" id="ARBA00022723"/>
    </source>
</evidence>
<dbReference type="OrthoDB" id="9782876at2"/>